<comment type="caution">
    <text evidence="1">The sequence shown here is derived from an EMBL/GenBank/DDBJ whole genome shotgun (WGS) entry which is preliminary data.</text>
</comment>
<dbReference type="Proteomes" id="UP000297706">
    <property type="component" value="Unassembled WGS sequence"/>
</dbReference>
<dbReference type="AlphaFoldDB" id="A0A4Y9VR84"/>
<keyword evidence="2" id="KW-1185">Reference proteome</keyword>
<evidence type="ECO:0000313" key="2">
    <source>
        <dbReference type="Proteomes" id="UP000297706"/>
    </source>
</evidence>
<evidence type="ECO:0000313" key="1">
    <source>
        <dbReference type="EMBL" id="TFW71627.1"/>
    </source>
</evidence>
<accession>A0A4Y9VR84</accession>
<dbReference type="EMBL" id="PQVH01000008">
    <property type="protein sequence ID" value="TFW71627.1"/>
    <property type="molecule type" value="Genomic_DNA"/>
</dbReference>
<name>A0A4Y9VR84_9PROT</name>
<organism evidence="1 2">
    <name type="scientific">Methylotenera oryzisoli</name>
    <dbReference type="NCBI Taxonomy" id="2080758"/>
    <lineage>
        <taxon>Bacteria</taxon>
        <taxon>Pseudomonadati</taxon>
        <taxon>Pseudomonadota</taxon>
        <taxon>Betaproteobacteria</taxon>
        <taxon>Nitrosomonadales</taxon>
        <taxon>Methylophilaceae</taxon>
        <taxon>Methylotenera</taxon>
    </lineage>
</organism>
<sequence>MLNATLLRCARAHDTGKTKQVKSDNTVLPRHITLYQLKSAHMRNQPWLYLGLSVFTEALVFSEASKE</sequence>
<proteinExistence type="predicted"/>
<gene>
    <name evidence="1" type="ORF">C3Y98_05935</name>
</gene>
<protein>
    <submittedName>
        <fullName evidence="1">Uncharacterized protein</fullName>
    </submittedName>
</protein>
<reference evidence="1 2" key="1">
    <citation type="submission" date="2018-02" db="EMBL/GenBank/DDBJ databases">
        <title>A novel lanthanide dependent methylotroph, Methylotenera sp. La3113.</title>
        <authorList>
            <person name="Lv H."/>
            <person name="Tani A."/>
        </authorList>
    </citation>
    <scope>NUCLEOTIDE SEQUENCE [LARGE SCALE GENOMIC DNA]</scope>
    <source>
        <strain evidence="1 2">La3113</strain>
    </source>
</reference>